<dbReference type="EC" id="3.6.4.12" evidence="4"/>
<dbReference type="OrthoDB" id="761538at2759"/>
<proteinExistence type="inferred from homology"/>
<dbReference type="CDD" id="cd00788">
    <property type="entry name" value="KU70"/>
    <property type="match status" value="1"/>
</dbReference>
<evidence type="ECO:0000256" key="14">
    <source>
        <dbReference type="ARBA" id="ARBA00023172"/>
    </source>
</evidence>
<dbReference type="SMART" id="SM00559">
    <property type="entry name" value="Ku78"/>
    <property type="match status" value="1"/>
</dbReference>
<dbReference type="InterPro" id="IPR027388">
    <property type="entry name" value="Ku70_bridge/pillars_dom_sf"/>
</dbReference>
<dbReference type="EMBL" id="CM032187">
    <property type="protein sequence ID" value="KAG7090187.1"/>
    <property type="molecule type" value="Genomic_DNA"/>
</dbReference>
<keyword evidence="12" id="KW-0779">Telomere</keyword>
<feature type="compositionally biased region" description="Basic and acidic residues" evidence="18">
    <location>
        <begin position="1"/>
        <end position="10"/>
    </location>
</feature>
<evidence type="ECO:0000256" key="10">
    <source>
        <dbReference type="ARBA" id="ARBA00022806"/>
    </source>
</evidence>
<dbReference type="GO" id="GO:0003684">
    <property type="term" value="F:damaged DNA binding"/>
    <property type="evidence" value="ECO:0007669"/>
    <property type="project" value="InterPro"/>
</dbReference>
<dbReference type="GO" id="GO:0006303">
    <property type="term" value="P:double-strand break repair via nonhomologous end joining"/>
    <property type="evidence" value="ECO:0007669"/>
    <property type="project" value="InterPro"/>
</dbReference>
<dbReference type="Pfam" id="PF02037">
    <property type="entry name" value="SAP"/>
    <property type="match status" value="1"/>
</dbReference>
<evidence type="ECO:0000256" key="11">
    <source>
        <dbReference type="ARBA" id="ARBA00022840"/>
    </source>
</evidence>
<evidence type="ECO:0000256" key="15">
    <source>
        <dbReference type="ARBA" id="ARBA00023204"/>
    </source>
</evidence>
<dbReference type="GO" id="GO:0005524">
    <property type="term" value="F:ATP binding"/>
    <property type="evidence" value="ECO:0007669"/>
    <property type="project" value="UniProtKB-KW"/>
</dbReference>
<dbReference type="SUPFAM" id="SSF68906">
    <property type="entry name" value="SAP domain"/>
    <property type="match status" value="1"/>
</dbReference>
<evidence type="ECO:0000256" key="1">
    <source>
        <dbReference type="ARBA" id="ARBA00004123"/>
    </source>
</evidence>
<evidence type="ECO:0000256" key="5">
    <source>
        <dbReference type="ARBA" id="ARBA00021796"/>
    </source>
</evidence>
<organism evidence="20 21">
    <name type="scientific">Marasmius oreades</name>
    <name type="common">fairy-ring Marasmius</name>
    <dbReference type="NCBI Taxonomy" id="181124"/>
    <lineage>
        <taxon>Eukaryota</taxon>
        <taxon>Fungi</taxon>
        <taxon>Dikarya</taxon>
        <taxon>Basidiomycota</taxon>
        <taxon>Agaricomycotina</taxon>
        <taxon>Agaricomycetes</taxon>
        <taxon>Agaricomycetidae</taxon>
        <taxon>Agaricales</taxon>
        <taxon>Marasmiineae</taxon>
        <taxon>Marasmiaceae</taxon>
        <taxon>Marasmius</taxon>
    </lineage>
</organism>
<dbReference type="GO" id="GO:0003690">
    <property type="term" value="F:double-stranded DNA binding"/>
    <property type="evidence" value="ECO:0007669"/>
    <property type="project" value="TreeGrafter"/>
</dbReference>
<evidence type="ECO:0000313" key="21">
    <source>
        <dbReference type="Proteomes" id="UP001049176"/>
    </source>
</evidence>
<keyword evidence="14" id="KW-0233">DNA recombination</keyword>
<gene>
    <name evidence="20" type="ORF">E1B28_011792</name>
</gene>
<name>A0A9P7RVH5_9AGAR</name>
<evidence type="ECO:0000256" key="2">
    <source>
        <dbReference type="ARBA" id="ARBA00004574"/>
    </source>
</evidence>
<reference evidence="20" key="1">
    <citation type="journal article" date="2021" name="Genome Biol. Evol.">
        <title>The assembled and annotated genome of the fairy-ring fungus Marasmius oreades.</title>
        <authorList>
            <person name="Hiltunen M."/>
            <person name="Ament-Velasquez S.L."/>
            <person name="Johannesson H."/>
        </authorList>
    </citation>
    <scope>NUCLEOTIDE SEQUENCE</scope>
    <source>
        <strain evidence="20">03SP1</strain>
    </source>
</reference>
<dbReference type="InterPro" id="IPR036361">
    <property type="entry name" value="SAP_dom_sf"/>
</dbReference>
<dbReference type="InterPro" id="IPR006165">
    <property type="entry name" value="Ku70"/>
</dbReference>
<evidence type="ECO:0000313" key="20">
    <source>
        <dbReference type="EMBL" id="KAG7090187.1"/>
    </source>
</evidence>
<dbReference type="GO" id="GO:0000723">
    <property type="term" value="P:telomere maintenance"/>
    <property type="evidence" value="ECO:0007669"/>
    <property type="project" value="InterPro"/>
</dbReference>
<evidence type="ECO:0000259" key="19">
    <source>
        <dbReference type="PROSITE" id="PS50800"/>
    </source>
</evidence>
<dbReference type="PIRSF" id="PIRSF003033">
    <property type="entry name" value="Ku70"/>
    <property type="match status" value="1"/>
</dbReference>
<dbReference type="SMART" id="SM00513">
    <property type="entry name" value="SAP"/>
    <property type="match status" value="1"/>
</dbReference>
<dbReference type="InterPro" id="IPR016194">
    <property type="entry name" value="SPOC-like_C_dom_sf"/>
</dbReference>
<dbReference type="AlphaFoldDB" id="A0A9P7RVH5"/>
<dbReference type="GO" id="GO:0016787">
    <property type="term" value="F:hydrolase activity"/>
    <property type="evidence" value="ECO:0007669"/>
    <property type="project" value="UniProtKB-KW"/>
</dbReference>
<feature type="region of interest" description="Disordered" evidence="18">
    <location>
        <begin position="1"/>
        <end position="20"/>
    </location>
</feature>
<dbReference type="InterPro" id="IPR036465">
    <property type="entry name" value="vWFA_dom_sf"/>
</dbReference>
<dbReference type="InterPro" id="IPR005161">
    <property type="entry name" value="Ku_N"/>
</dbReference>
<dbReference type="InterPro" id="IPR047087">
    <property type="entry name" value="KU70_core_dom"/>
</dbReference>
<evidence type="ECO:0000256" key="17">
    <source>
        <dbReference type="ARBA" id="ARBA00031811"/>
    </source>
</evidence>
<dbReference type="InterPro" id="IPR005160">
    <property type="entry name" value="Ku_C"/>
</dbReference>
<keyword evidence="7" id="KW-0547">Nucleotide-binding</keyword>
<dbReference type="GO" id="GO:0043564">
    <property type="term" value="C:Ku70:Ku80 complex"/>
    <property type="evidence" value="ECO:0007669"/>
    <property type="project" value="InterPro"/>
</dbReference>
<dbReference type="KEGG" id="more:E1B28_011792"/>
<comment type="caution">
    <text evidence="20">The sequence shown here is derived from an EMBL/GenBank/DDBJ whole genome shotgun (WGS) entry which is preliminary data.</text>
</comment>
<dbReference type="GO" id="GO:0003678">
    <property type="term" value="F:DNA helicase activity"/>
    <property type="evidence" value="ECO:0007669"/>
    <property type="project" value="UniProtKB-EC"/>
</dbReference>
<dbReference type="Gene3D" id="1.10.1600.10">
    <property type="match status" value="1"/>
</dbReference>
<keyword evidence="9" id="KW-0378">Hydrolase</keyword>
<dbReference type="PANTHER" id="PTHR12604:SF2">
    <property type="entry name" value="X-RAY REPAIR CROSS-COMPLEMENTING PROTEIN 6"/>
    <property type="match status" value="1"/>
</dbReference>
<dbReference type="Gene3D" id="2.40.290.10">
    <property type="match status" value="1"/>
</dbReference>
<dbReference type="GO" id="GO:0042162">
    <property type="term" value="F:telomeric DNA binding"/>
    <property type="evidence" value="ECO:0007669"/>
    <property type="project" value="InterPro"/>
</dbReference>
<dbReference type="GO" id="GO:0006310">
    <property type="term" value="P:DNA recombination"/>
    <property type="evidence" value="ECO:0007669"/>
    <property type="project" value="UniProtKB-KW"/>
</dbReference>
<dbReference type="Gene3D" id="3.40.50.410">
    <property type="entry name" value="von Willebrand factor, type A domain"/>
    <property type="match status" value="1"/>
</dbReference>
<dbReference type="Pfam" id="PF02735">
    <property type="entry name" value="Ku"/>
    <property type="match status" value="1"/>
</dbReference>
<dbReference type="Pfam" id="PF03731">
    <property type="entry name" value="Ku_N"/>
    <property type="match status" value="1"/>
</dbReference>
<evidence type="ECO:0000256" key="3">
    <source>
        <dbReference type="ARBA" id="ARBA00005240"/>
    </source>
</evidence>
<keyword evidence="8" id="KW-0227">DNA damage</keyword>
<evidence type="ECO:0000256" key="13">
    <source>
        <dbReference type="ARBA" id="ARBA00023125"/>
    </source>
</evidence>
<dbReference type="InterPro" id="IPR003034">
    <property type="entry name" value="SAP_dom"/>
</dbReference>
<dbReference type="FunFam" id="2.40.290.10:FF:000001">
    <property type="entry name" value="X-ray repair cross complementing 6"/>
    <property type="match status" value="1"/>
</dbReference>
<evidence type="ECO:0000256" key="8">
    <source>
        <dbReference type="ARBA" id="ARBA00022763"/>
    </source>
</evidence>
<dbReference type="Gene3D" id="1.10.720.30">
    <property type="entry name" value="SAP domain"/>
    <property type="match status" value="1"/>
</dbReference>
<dbReference type="RefSeq" id="XP_043006657.1">
    <property type="nucleotide sequence ID" value="XM_043156845.1"/>
</dbReference>
<feature type="domain" description="SAP" evidence="19">
    <location>
        <begin position="614"/>
        <end position="648"/>
    </location>
</feature>
<keyword evidence="21" id="KW-1185">Reference proteome</keyword>
<dbReference type="GO" id="GO:0000781">
    <property type="term" value="C:chromosome, telomeric region"/>
    <property type="evidence" value="ECO:0007669"/>
    <property type="project" value="UniProtKB-SubCell"/>
</dbReference>
<evidence type="ECO:0000256" key="9">
    <source>
        <dbReference type="ARBA" id="ARBA00022801"/>
    </source>
</evidence>
<comment type="similarity">
    <text evidence="3">Belongs to the ku70 family.</text>
</comment>
<evidence type="ECO:0000256" key="6">
    <source>
        <dbReference type="ARBA" id="ARBA00022454"/>
    </source>
</evidence>
<evidence type="ECO:0000256" key="16">
    <source>
        <dbReference type="ARBA" id="ARBA00023242"/>
    </source>
</evidence>
<dbReference type="InterPro" id="IPR006164">
    <property type="entry name" value="DNA_bd_Ku70/Ku80"/>
</dbReference>
<dbReference type="PROSITE" id="PS50800">
    <property type="entry name" value="SAP"/>
    <property type="match status" value="1"/>
</dbReference>
<dbReference type="Proteomes" id="UP001049176">
    <property type="component" value="Chromosome 7"/>
</dbReference>
<comment type="subcellular location">
    <subcellularLocation>
        <location evidence="2">Chromosome</location>
        <location evidence="2">Telomere</location>
    </subcellularLocation>
    <subcellularLocation>
        <location evidence="1">Nucleus</location>
    </subcellularLocation>
</comment>
<keyword evidence="10" id="KW-0347">Helicase</keyword>
<protein>
    <recommendedName>
        <fullName evidence="5">ATP-dependent DNA helicase II subunit 1</fullName>
        <ecNumber evidence="4">3.6.4.12</ecNumber>
    </recommendedName>
    <alternativeName>
        <fullName evidence="17">ATP-dependent DNA helicase II subunit Ku70</fullName>
    </alternativeName>
</protein>
<dbReference type="SUPFAM" id="SSF100939">
    <property type="entry name" value="SPOC domain-like"/>
    <property type="match status" value="1"/>
</dbReference>
<keyword evidence="13" id="KW-0238">DNA-binding</keyword>
<keyword evidence="11" id="KW-0067">ATP-binding</keyword>
<evidence type="ECO:0000256" key="4">
    <source>
        <dbReference type="ARBA" id="ARBA00012551"/>
    </source>
</evidence>
<evidence type="ECO:0000256" key="18">
    <source>
        <dbReference type="SAM" id="MobiDB-lite"/>
    </source>
</evidence>
<dbReference type="PANTHER" id="PTHR12604">
    <property type="entry name" value="KU AUTOANTIGEN DNA HELICASE"/>
    <property type="match status" value="1"/>
</dbReference>
<keyword evidence="6" id="KW-0158">Chromosome</keyword>
<dbReference type="GeneID" id="66080867"/>
<evidence type="ECO:0000256" key="7">
    <source>
        <dbReference type="ARBA" id="ARBA00022741"/>
    </source>
</evidence>
<dbReference type="Pfam" id="PF03730">
    <property type="entry name" value="Ku_C"/>
    <property type="match status" value="1"/>
</dbReference>
<dbReference type="SUPFAM" id="SSF53300">
    <property type="entry name" value="vWA-like"/>
    <property type="match status" value="1"/>
</dbReference>
<keyword evidence="16" id="KW-0539">Nucleus</keyword>
<sequence>MAPYDDWNRVDDEEDEELQDTSFMEAKKDVILFCIDCSPSMQELYDDPVYEGVQTCHLFAALDAAVQIQKKKIITGPNDSVGILLFNTTRKSDAPRGQGSEIKKNTYLFQPISPLGAPIIQELMVLLESARENPEELRTTLPPLTEKRVAMGDVFTSCNWVMRDGAPKTASKRVFLITNEDNPHAGPGSKQLITSARTTLTDLTQAGVTMEPFFISTEEKHFNVSKFYSYVLQPTSLAEDEDNADDPSVLPESISISRIEDLLAQMRFHEVPKRAQFSIPFELGKNFTIGVKGYGLVTQQTKGTYKYFVDLGDRMELVVVKTDNVDEDRQQEVGKAQLLFGMGLGASNKDDEEEEDDSLSAVRVVKAGKRPFYTAEEVRNFRTLGMEPIIKLLGFKDRSELAFEDNVKHSLFIYPDEMAYSGSRRTFSALLKSMVKKNKIGLVLALTRRNSSPTFCALLPQEEKVEEGGWTDPAGFHLIVLPFADDIRAAPIDKGEIASDNLVEEARTWMDKLTLKNGSYPPDSYPNPALAFHNAQLQASAFNEEYDPESFEDLTIPKYEMVHKRAGKMMKAWKDVLMDDPSASMVVAVTGSKRKADTSVSEVEVRSKYEAGQLSKLRVDQLKEFLKSKGTSTQGLKADLVQRVGEWLEAH</sequence>
<accession>A0A9P7RVH5</accession>
<dbReference type="Gene3D" id="4.10.970.10">
    <property type="entry name" value="Ku70, bridge and pillars"/>
    <property type="match status" value="1"/>
</dbReference>
<evidence type="ECO:0000256" key="12">
    <source>
        <dbReference type="ARBA" id="ARBA00022895"/>
    </source>
</evidence>
<keyword evidence="15" id="KW-0234">DNA repair</keyword>